<dbReference type="InterPro" id="IPR000073">
    <property type="entry name" value="AB_hydrolase_1"/>
</dbReference>
<gene>
    <name evidence="2" type="ORF">H5410_055087</name>
</gene>
<name>A0A9J5WGN5_SOLCO</name>
<feature type="domain" description="AB hydrolase-1" evidence="1">
    <location>
        <begin position="531"/>
        <end position="791"/>
    </location>
</feature>
<dbReference type="Proteomes" id="UP000824120">
    <property type="component" value="Chromosome 11"/>
</dbReference>
<reference evidence="2 3" key="1">
    <citation type="submission" date="2020-09" db="EMBL/GenBank/DDBJ databases">
        <title>De no assembly of potato wild relative species, Solanum commersonii.</title>
        <authorList>
            <person name="Cho K."/>
        </authorList>
    </citation>
    <scope>NUCLEOTIDE SEQUENCE [LARGE SCALE GENOMIC DNA]</scope>
    <source>
        <strain evidence="2">LZ3.2</strain>
        <tissue evidence="2">Leaf</tissue>
    </source>
</reference>
<dbReference type="GO" id="GO:0016787">
    <property type="term" value="F:hydrolase activity"/>
    <property type="evidence" value="ECO:0007669"/>
    <property type="project" value="UniProtKB-ARBA"/>
</dbReference>
<dbReference type="OrthoDB" id="294702at2759"/>
<organism evidence="2 3">
    <name type="scientific">Solanum commersonii</name>
    <name type="common">Commerson's wild potato</name>
    <name type="synonym">Commerson's nightshade</name>
    <dbReference type="NCBI Taxonomy" id="4109"/>
    <lineage>
        <taxon>Eukaryota</taxon>
        <taxon>Viridiplantae</taxon>
        <taxon>Streptophyta</taxon>
        <taxon>Embryophyta</taxon>
        <taxon>Tracheophyta</taxon>
        <taxon>Spermatophyta</taxon>
        <taxon>Magnoliopsida</taxon>
        <taxon>eudicotyledons</taxon>
        <taxon>Gunneridae</taxon>
        <taxon>Pentapetalae</taxon>
        <taxon>asterids</taxon>
        <taxon>lamiids</taxon>
        <taxon>Solanales</taxon>
        <taxon>Solanaceae</taxon>
        <taxon>Solanoideae</taxon>
        <taxon>Solaneae</taxon>
        <taxon>Solanum</taxon>
    </lineage>
</organism>
<comment type="caution">
    <text evidence="2">The sequence shown here is derived from an EMBL/GenBank/DDBJ whole genome shotgun (WGS) entry which is preliminary data.</text>
</comment>
<evidence type="ECO:0000259" key="1">
    <source>
        <dbReference type="Pfam" id="PF12697"/>
    </source>
</evidence>
<dbReference type="AlphaFoldDB" id="A0A9J5WGN5"/>
<dbReference type="Gene3D" id="3.40.50.1820">
    <property type="entry name" value="alpha/beta hydrolase"/>
    <property type="match status" value="2"/>
</dbReference>
<accession>A0A9J5WGN5</accession>
<dbReference type="PANTHER" id="PTHR45763:SF64">
    <property type="entry name" value="AB HYDROLASE-1 DOMAIN-CONTAINING PROTEIN"/>
    <property type="match status" value="1"/>
</dbReference>
<dbReference type="PANTHER" id="PTHR45763">
    <property type="entry name" value="HYDROLASE, ALPHA/BETA FOLD FAMILY PROTEIN, EXPRESSED-RELATED"/>
    <property type="match status" value="1"/>
</dbReference>
<sequence>MFATTFPTTFGCYVSPFIQNLTFLTSAKSLYSSNKFKFNPKKGLSHPQNSIFCHFNSSQGMLGKVLVVLLVAGLAWAFPALLPPSPRICGSPDGPTVTGPRIKLRDGRHLAYKEHGVPKETAKYKVVYAHSFSATKYDSAVAPLETLEELGAYVVSFDRPGYGESDPHPKRTVQTQALDMEELADQLGLGPKFYVMGYSMGGHSVWGCLKYIPNRLAGTALVAPVVNYWWPGFPANLSTEGYNLQLPQDQWALRVAHYAPWLVYWWNTQKWFPCNSVISGKPKMSPQDLEVVSKSANHLSKRHKLKEYAVKQGVFESLHRDMMVGFGKWDFDPMDLKNPFPNGEGLVHLWHGDEDWVVPVILQRYVAERLPWIQYHEMPNVGHLVMHDPAMNEVIWKTFLTGEEEQIVVQPPLLTSAKSLYTSNKFNPTTVFSLIKALHFNILPTKPLNHLQDSIFFHSNSSQGMLGKVLVVLLVSGLAWAFPALLPPPPRICGSPDGPTVTGPRIKLRDGRHLAYKEHGVPKETAKYKVIYAHSFGSTRYESAIASLETLEELGAYVVSFDRPGYGESDPHPKRTIQTTALDMEELADQLGLGPKFYVMGFSMGGHSVWGCLKYIPNRLAGAALVAPVVNYWWPSFPANLSTEGYNLQLTQDQWALRVAHYAPWLVYWWNTQKWFPYNSVLSGKFKMSPPDLEVVSRSAKHAKEMQKLKEYVVKQGVFESLHRDMMVGFGKWDFDPMDLKNLFSNGSVHLWHGDEDWVVPVILQRYVVERLPWINYHEIPNVGHLVMHDPAMKEVIWKAFLTGEKEQIVHS</sequence>
<evidence type="ECO:0000313" key="2">
    <source>
        <dbReference type="EMBL" id="KAG5574953.1"/>
    </source>
</evidence>
<dbReference type="InterPro" id="IPR029058">
    <property type="entry name" value="AB_hydrolase_fold"/>
</dbReference>
<dbReference type="Pfam" id="PF12697">
    <property type="entry name" value="Abhydrolase_6"/>
    <property type="match status" value="2"/>
</dbReference>
<dbReference type="FunFam" id="3.40.50.1820:FF:000270">
    <property type="entry name" value="Alpha/beta-Hydrolases superfamily protein"/>
    <property type="match status" value="2"/>
</dbReference>
<protein>
    <recommendedName>
        <fullName evidence="1">AB hydrolase-1 domain-containing protein</fullName>
    </recommendedName>
</protein>
<dbReference type="EMBL" id="JACXVP010000011">
    <property type="protein sequence ID" value="KAG5574953.1"/>
    <property type="molecule type" value="Genomic_DNA"/>
</dbReference>
<evidence type="ECO:0000313" key="3">
    <source>
        <dbReference type="Proteomes" id="UP000824120"/>
    </source>
</evidence>
<proteinExistence type="predicted"/>
<keyword evidence="3" id="KW-1185">Reference proteome</keyword>
<dbReference type="SUPFAM" id="SSF53474">
    <property type="entry name" value="alpha/beta-Hydrolases"/>
    <property type="match status" value="2"/>
</dbReference>
<feature type="domain" description="AB hydrolase-1" evidence="1">
    <location>
        <begin position="126"/>
        <end position="389"/>
    </location>
</feature>